<dbReference type="Pfam" id="PF06101">
    <property type="entry name" value="Vps62"/>
    <property type="match status" value="1"/>
</dbReference>
<sequence length="601" mass="66829">MILRRSSIKQENQRQSKRKDKQLGVEERLNKVPKHVKARKCLVSLHVTHIHYPAPLYCYVSKKKKALPIETAFRLPSPLPTWPPGEGFASGSIDLGGIHVCQCGISSSSTKVWSTHEGGPGNLGASFFEPSSIPDGYYMLGCYGQPNNRLLSGWVLAAKDDSGDDSLLKQPIDYTLVWSSESLKIKQDGNGYIWLPIAPQGYKAVGHVITNTKDKPSLQKIRCVRSDFTDETENDTWIWGPGKEVDAKGINFFSSRPIKRGTQDMGVRVGTFVAQNPPLPCLKNVKANLSYMPNLRQIETLFQAYSPWIYFHPNEAYLPSSVSWFFVNGALLYMKGEESKPVPIQVTGSNLPQGGANDGNYWLDLPIDEATKERVKKGDLQNSQVYLHVKPMLGATYSDIAIWVFYPFNGAAKAKVEFINISLGRIGEHVGDWEHVTLRVSNFNGELHSMYFSEHSGGSWVNAPELEFQGGNKPCTYSSLHGHAMYSKPGLVLQGSGEIGIRNDTAKSKIVMDTGLQFSLVAAEYLGSTTIVEPPWLNYFREWGPKISYNLADEIKKVEKVLPGKLKTAFEKFINGLPDEVLGQEGPTGPKVKRNWNGDEV</sequence>
<name>A0A8J6D616_9ROSI</name>
<feature type="region of interest" description="Disordered" evidence="1">
    <location>
        <begin position="1"/>
        <end position="21"/>
    </location>
</feature>
<evidence type="ECO:0000313" key="2">
    <source>
        <dbReference type="EMBL" id="KAG8492518.1"/>
    </source>
</evidence>
<evidence type="ECO:0000256" key="1">
    <source>
        <dbReference type="SAM" id="MobiDB-lite"/>
    </source>
</evidence>
<protein>
    <recommendedName>
        <fullName evidence="4">DUF946 domain-containing protein</fullName>
    </recommendedName>
</protein>
<comment type="caution">
    <text evidence="2">The sequence shown here is derived from an EMBL/GenBank/DDBJ whole genome shotgun (WGS) entry which is preliminary data.</text>
</comment>
<dbReference type="Proteomes" id="UP000701853">
    <property type="component" value="Chromosome 5"/>
</dbReference>
<reference evidence="2 3" key="1">
    <citation type="journal article" date="2021" name="bioRxiv">
        <title>The Gossypium anomalum genome as a resource for cotton improvement and evolutionary analysis of hybrid incompatibility.</title>
        <authorList>
            <person name="Grover C.E."/>
            <person name="Yuan D."/>
            <person name="Arick M.A."/>
            <person name="Miller E.R."/>
            <person name="Hu G."/>
            <person name="Peterson D.G."/>
            <person name="Wendel J.F."/>
            <person name="Udall J.A."/>
        </authorList>
    </citation>
    <scope>NUCLEOTIDE SEQUENCE [LARGE SCALE GENOMIC DNA]</scope>
    <source>
        <strain evidence="2">JFW-Udall</strain>
        <tissue evidence="2">Leaf</tissue>
    </source>
</reference>
<dbReference type="EMBL" id="JAHUZN010000005">
    <property type="protein sequence ID" value="KAG8492518.1"/>
    <property type="molecule type" value="Genomic_DNA"/>
</dbReference>
<dbReference type="InterPro" id="IPR009291">
    <property type="entry name" value="Vps62"/>
</dbReference>
<dbReference type="PANTHER" id="PTHR48152">
    <property type="entry name" value="F1C9.34 PROTEIN"/>
    <property type="match status" value="1"/>
</dbReference>
<evidence type="ECO:0000313" key="3">
    <source>
        <dbReference type="Proteomes" id="UP000701853"/>
    </source>
</evidence>
<organism evidence="2 3">
    <name type="scientific">Gossypium anomalum</name>
    <dbReference type="NCBI Taxonomy" id="47600"/>
    <lineage>
        <taxon>Eukaryota</taxon>
        <taxon>Viridiplantae</taxon>
        <taxon>Streptophyta</taxon>
        <taxon>Embryophyta</taxon>
        <taxon>Tracheophyta</taxon>
        <taxon>Spermatophyta</taxon>
        <taxon>Magnoliopsida</taxon>
        <taxon>eudicotyledons</taxon>
        <taxon>Gunneridae</taxon>
        <taxon>Pentapetalae</taxon>
        <taxon>rosids</taxon>
        <taxon>malvids</taxon>
        <taxon>Malvales</taxon>
        <taxon>Malvaceae</taxon>
        <taxon>Malvoideae</taxon>
        <taxon>Gossypium</taxon>
    </lineage>
</organism>
<keyword evidence="3" id="KW-1185">Reference proteome</keyword>
<gene>
    <name evidence="2" type="ORF">CXB51_009772</name>
</gene>
<evidence type="ECO:0008006" key="4">
    <source>
        <dbReference type="Google" id="ProtNLM"/>
    </source>
</evidence>
<dbReference type="OrthoDB" id="188042at2759"/>
<dbReference type="AlphaFoldDB" id="A0A8J6D616"/>
<dbReference type="PANTHER" id="PTHR48152:SF3">
    <property type="entry name" value="DUF946 FAMILY PROTEIN (DUF946)"/>
    <property type="match status" value="1"/>
</dbReference>
<proteinExistence type="predicted"/>
<accession>A0A8J6D616</accession>